<reference evidence="1 2" key="1">
    <citation type="submission" date="2017-02" db="EMBL/GenBank/DDBJ databases">
        <title>Draft genome of Acidibacillus ferrooxidans Huett2.</title>
        <authorList>
            <person name="Schopf S."/>
        </authorList>
    </citation>
    <scope>NUCLEOTIDE SEQUENCE [LARGE SCALE GENOMIC DNA]</scope>
    <source>
        <strain evidence="1 2">Huett2</strain>
    </source>
</reference>
<comment type="caution">
    <text evidence="1">The sequence shown here is derived from an EMBL/GenBank/DDBJ whole genome shotgun (WGS) entry which is preliminary data.</text>
</comment>
<dbReference type="OrthoDB" id="1901124at2"/>
<keyword evidence="2" id="KW-1185">Reference proteome</keyword>
<gene>
    <name evidence="1" type="ORF">B2M26_13870</name>
</gene>
<dbReference type="RefSeq" id="WP_079291742.1">
    <property type="nucleotide sequence ID" value="NZ_LSUQ01000011.1"/>
</dbReference>
<dbReference type="AlphaFoldDB" id="A0A1V4EQ13"/>
<dbReference type="Proteomes" id="UP000190229">
    <property type="component" value="Unassembled WGS sequence"/>
</dbReference>
<dbReference type="EMBL" id="MWPS01000046">
    <property type="protein sequence ID" value="OPG14930.1"/>
    <property type="molecule type" value="Genomic_DNA"/>
</dbReference>
<sequence>MWCWELYIGAYLDNDGQVELVAPYGVDDLVNLIVRPTPFFISGNKQKIYDDRVATKDWCEKWQRLRIIHP</sequence>
<organism evidence="1 2">
    <name type="scientific">Ferroacidibacillus organovorans</name>
    <dbReference type="NCBI Taxonomy" id="1765683"/>
    <lineage>
        <taxon>Bacteria</taxon>
        <taxon>Bacillati</taxon>
        <taxon>Bacillota</taxon>
        <taxon>Bacilli</taxon>
        <taxon>Bacillales</taxon>
        <taxon>Alicyclobacillaceae</taxon>
        <taxon>Ferroacidibacillus</taxon>
    </lineage>
</organism>
<dbReference type="InterPro" id="IPR009267">
    <property type="entry name" value="NTP_transf_6"/>
</dbReference>
<proteinExistence type="predicted"/>
<accession>A0A1V4EQ13</accession>
<evidence type="ECO:0000313" key="1">
    <source>
        <dbReference type="EMBL" id="OPG14930.1"/>
    </source>
</evidence>
<evidence type="ECO:0000313" key="2">
    <source>
        <dbReference type="Proteomes" id="UP000190229"/>
    </source>
</evidence>
<protein>
    <submittedName>
        <fullName evidence="1">Uncharacterized protein</fullName>
    </submittedName>
</protein>
<dbReference type="Pfam" id="PF06042">
    <property type="entry name" value="NTP_transf_6"/>
    <property type="match status" value="1"/>
</dbReference>
<name>A0A1V4EQ13_9BACL</name>